<keyword evidence="2" id="KW-0813">Transport</keyword>
<dbReference type="GO" id="GO:0055085">
    <property type="term" value="P:transmembrane transport"/>
    <property type="evidence" value="ECO:0007669"/>
    <property type="project" value="InterPro"/>
</dbReference>
<keyword evidence="9" id="KW-1185">Reference proteome</keyword>
<gene>
    <name evidence="8" type="ORF">ETP43_05410</name>
</gene>
<feature type="transmembrane region" description="Helical" evidence="6">
    <location>
        <begin position="363"/>
        <end position="383"/>
    </location>
</feature>
<feature type="transmembrane region" description="Helical" evidence="6">
    <location>
        <begin position="264"/>
        <end position="284"/>
    </location>
</feature>
<organism evidence="8 9">
    <name type="scientific">Blautia faecicola</name>
    <dbReference type="NCBI Taxonomy" id="2509240"/>
    <lineage>
        <taxon>Bacteria</taxon>
        <taxon>Bacillati</taxon>
        <taxon>Bacillota</taxon>
        <taxon>Clostridia</taxon>
        <taxon>Lachnospirales</taxon>
        <taxon>Lachnospiraceae</taxon>
        <taxon>Blautia</taxon>
    </lineage>
</organism>
<feature type="transmembrane region" description="Helical" evidence="6">
    <location>
        <begin position="43"/>
        <end position="65"/>
    </location>
</feature>
<evidence type="ECO:0000256" key="5">
    <source>
        <dbReference type="ARBA" id="ARBA00023136"/>
    </source>
</evidence>
<feature type="transmembrane region" description="Helical" evidence="6">
    <location>
        <begin position="324"/>
        <end position="343"/>
    </location>
</feature>
<dbReference type="GO" id="GO:0016020">
    <property type="term" value="C:membrane"/>
    <property type="evidence" value="ECO:0007669"/>
    <property type="project" value="UniProtKB-SubCell"/>
</dbReference>
<reference evidence="8 9" key="1">
    <citation type="submission" date="2019-01" db="EMBL/GenBank/DDBJ databases">
        <title>Blautia sp. nov. KGMB01111 isolated human feces.</title>
        <authorList>
            <person name="Park J.-E."/>
            <person name="Kim J.-S."/>
            <person name="Park S.-H."/>
        </authorList>
    </citation>
    <scope>NUCLEOTIDE SEQUENCE [LARGE SCALE GENOMIC DNA]</scope>
    <source>
        <strain evidence="8 9">KGMB01111</strain>
    </source>
</reference>
<protein>
    <recommendedName>
        <fullName evidence="7">Citrate transporter-like domain-containing protein</fullName>
    </recommendedName>
</protein>
<evidence type="ECO:0000256" key="6">
    <source>
        <dbReference type="SAM" id="Phobius"/>
    </source>
</evidence>
<dbReference type="Proteomes" id="UP000290106">
    <property type="component" value="Unassembled WGS sequence"/>
</dbReference>
<feature type="transmembrane region" description="Helical" evidence="6">
    <location>
        <begin position="190"/>
        <end position="209"/>
    </location>
</feature>
<feature type="transmembrane region" description="Helical" evidence="6">
    <location>
        <begin position="290"/>
        <end position="312"/>
    </location>
</feature>
<feature type="transmembrane region" description="Helical" evidence="6">
    <location>
        <begin position="390"/>
        <end position="410"/>
    </location>
</feature>
<accession>A0A4Q1RGJ5</accession>
<dbReference type="RefSeq" id="WP_129257302.1">
    <property type="nucleotide sequence ID" value="NZ_SDKC01000001.1"/>
</dbReference>
<dbReference type="InterPro" id="IPR004680">
    <property type="entry name" value="Cit_transptr-like_dom"/>
</dbReference>
<evidence type="ECO:0000256" key="3">
    <source>
        <dbReference type="ARBA" id="ARBA00022692"/>
    </source>
</evidence>
<feature type="domain" description="Citrate transporter-like" evidence="7">
    <location>
        <begin position="50"/>
        <end position="390"/>
    </location>
</feature>
<evidence type="ECO:0000256" key="1">
    <source>
        <dbReference type="ARBA" id="ARBA00004141"/>
    </source>
</evidence>
<feature type="transmembrane region" description="Helical" evidence="6">
    <location>
        <begin position="416"/>
        <end position="444"/>
    </location>
</feature>
<evidence type="ECO:0000259" key="7">
    <source>
        <dbReference type="Pfam" id="PF03600"/>
    </source>
</evidence>
<keyword evidence="3 6" id="KW-0812">Transmembrane</keyword>
<feature type="transmembrane region" description="Helical" evidence="6">
    <location>
        <begin position="77"/>
        <end position="96"/>
    </location>
</feature>
<evidence type="ECO:0000256" key="2">
    <source>
        <dbReference type="ARBA" id="ARBA00022448"/>
    </source>
</evidence>
<keyword evidence="4 6" id="KW-1133">Transmembrane helix</keyword>
<dbReference type="EMBL" id="SDKC01000001">
    <property type="protein sequence ID" value="RXS74702.1"/>
    <property type="molecule type" value="Genomic_DNA"/>
</dbReference>
<name>A0A4Q1RGJ5_9FIRM</name>
<feature type="transmembrane region" description="Helical" evidence="6">
    <location>
        <begin position="215"/>
        <end position="234"/>
    </location>
</feature>
<evidence type="ECO:0000313" key="9">
    <source>
        <dbReference type="Proteomes" id="UP000290106"/>
    </source>
</evidence>
<dbReference type="AlphaFoldDB" id="A0A4Q1RGJ5"/>
<sequence>MKKQQKHFLIAVLAGVLLYFLLPEANGLTKAGIAMLSVFLPTIYLWLTCGTSWTSLLSVTVAVLLGTYAGANAYGTLWGNVVGAAVIPFLMVATVLEESGAFEWIVKWIISRKFIHGRPTLFMIMFTLAMIIISIFTAPQVVAVLFFKLLEDVTTSIGYTKEDGFYKSQGLLIGWVSQLCDGTLIWGRPYILTMVAIVAGLGFGNFTAATYFKFAGLYLLFAVIVAILMVKFWMRPDVSKFKSFDDAAMREELKKNPISRRGKIALAGMAVILLCYILASMEFLGPVATYFSGITIAAPVTLVCALLCVITVDGKPVMDFGKAAAKVPWGMIVFLGAIMFYAGAVGGDDYGITLCLQNILGPVVAKMPIIVTIVIGLIVASLATNFCSNTVSGVIVCSSCIPALMSVPGINQAQVLAFGCAVIAICGTAICTLSACPLMGIIYSDIGIEYKGTAKYSVAFCAVMIVICAAILIPIGTGMFAGLM</sequence>
<dbReference type="Pfam" id="PF03600">
    <property type="entry name" value="CitMHS"/>
    <property type="match status" value="1"/>
</dbReference>
<feature type="transmembrane region" description="Helical" evidence="6">
    <location>
        <begin position="121"/>
        <end position="147"/>
    </location>
</feature>
<feature type="transmembrane region" description="Helical" evidence="6">
    <location>
        <begin position="456"/>
        <end position="481"/>
    </location>
</feature>
<comment type="caution">
    <text evidence="8">The sequence shown here is derived from an EMBL/GenBank/DDBJ whole genome shotgun (WGS) entry which is preliminary data.</text>
</comment>
<comment type="subcellular location">
    <subcellularLocation>
        <location evidence="1">Membrane</location>
        <topology evidence="1">Multi-pass membrane protein</topology>
    </subcellularLocation>
</comment>
<evidence type="ECO:0000313" key="8">
    <source>
        <dbReference type="EMBL" id="RXS74702.1"/>
    </source>
</evidence>
<dbReference type="OrthoDB" id="5445144at2"/>
<keyword evidence="5 6" id="KW-0472">Membrane</keyword>
<evidence type="ECO:0000256" key="4">
    <source>
        <dbReference type="ARBA" id="ARBA00022989"/>
    </source>
</evidence>
<proteinExistence type="predicted"/>